<dbReference type="EMBL" id="CP146022">
    <property type="protein sequence ID" value="WWQ67496.1"/>
    <property type="molecule type" value="Genomic_DNA"/>
</dbReference>
<protein>
    <submittedName>
        <fullName evidence="1">Histidine kinase</fullName>
    </submittedName>
</protein>
<sequence>MEASRRTTGDTERGDGTPLPWRRRLLTSADADELDLDSEGRPGRGRRTVRDWLVDFGCFLVAVFLGLILAEQVWDDPNTSDTLALVDQVIGALACAGVWVRRRWPLGFAVAMVPVGFVSNTASGAVMIAIFTLAVHRPFRYVAWVGGASIALVPIFFWLRPDPESTYALSVAFTVILTVTVVGWGMFVRSRRQLLMSLRDRALRAETEAGLRAEQAQRLAREAIAREMHDVLAHRLTLLSVHAGALEFRPDAPREEIARAAGVIRESAHEALQDLREIIGVLRAADHGEESGRPQPTLAALDTLVAESREAGMKVVLDNRVGDPDSVPASTGRTAYRIAQEGLTNARKHAPGAEVAVTVTGAPGDGLAITVTNPPPPGDVPHVPGSGQGLIGLTERATLAGGTLDHGQRPEGGFAVRAWLPWSG</sequence>
<dbReference type="Proteomes" id="UP001432251">
    <property type="component" value="Chromosome"/>
</dbReference>
<proteinExistence type="predicted"/>
<evidence type="ECO:0000313" key="2">
    <source>
        <dbReference type="Proteomes" id="UP001432251"/>
    </source>
</evidence>
<gene>
    <name evidence="1" type="ORF">V2W30_31980</name>
</gene>
<reference evidence="1" key="1">
    <citation type="journal article" date="2025" name="Int. J. Syst. Evol. Microbiol.">
        <title>Streptomyces citrinus sp. nov., with yellow diffusible pigment.</title>
        <authorList>
            <person name="He Y."/>
            <person name="Yang E."/>
            <person name="Xu J."/>
            <person name="Sun Y."/>
            <person name="Sun L."/>
        </authorList>
    </citation>
    <scope>NUCLEOTIDE SEQUENCE</scope>
    <source>
        <strain evidence="1">Q6</strain>
    </source>
</reference>
<keyword evidence="2" id="KW-1185">Reference proteome</keyword>
<keyword evidence="1" id="KW-0808">Transferase</keyword>
<keyword evidence="1" id="KW-0418">Kinase</keyword>
<accession>A0ACD5AJW1</accession>
<name>A0ACD5AJW1_9ACTN</name>
<evidence type="ECO:0000313" key="1">
    <source>
        <dbReference type="EMBL" id="WWQ67496.1"/>
    </source>
</evidence>
<organism evidence="1 2">
    <name type="scientific">Streptomyces citrinus</name>
    <dbReference type="NCBI Taxonomy" id="3118173"/>
    <lineage>
        <taxon>Bacteria</taxon>
        <taxon>Bacillati</taxon>
        <taxon>Actinomycetota</taxon>
        <taxon>Actinomycetes</taxon>
        <taxon>Kitasatosporales</taxon>
        <taxon>Streptomycetaceae</taxon>
        <taxon>Streptomyces</taxon>
    </lineage>
</organism>